<evidence type="ECO:0000313" key="2">
    <source>
        <dbReference type="EMBL" id="PMF23349.1"/>
    </source>
</evidence>
<dbReference type="PANTHER" id="PTHR34631:SF3">
    <property type="entry name" value="ISSOD12 TRANSPOSASE TNPA_ISSOD12"/>
    <property type="match status" value="1"/>
</dbReference>
<dbReference type="InterPro" id="IPR053520">
    <property type="entry name" value="Transposase_Tn903"/>
</dbReference>
<sequence length="306" mass="34751">MPKPRYRTTNWKQYNQALINRGSLTFWIDEEAIQQWKQLKQGKRGRPRLFSDLAITTALMVKRVFSMPLRALQGFIDSVFKLAQLPLSCPHYSCISKRAKTVNVSFKTKTRGAIQHLAIDATGLKVYGEGEWKVKKHGTNGKRRVWRKLHLAVDTGTHEIIAAELSLSNVTDGEALPNLLNQTRRRINEISGDGAYDTRQCYEAIRIKQAVPLIPPREGAAFWVLGHPRNLAVACQKLYGSNKHWKKKYGYHKRSLSETAMFRVKTLFGGRLSLRNYNAQVGETYAMIKALNKLTGLGMPKTIEIA</sequence>
<feature type="domain" description="Transposase DDE" evidence="1">
    <location>
        <begin position="19"/>
        <end position="129"/>
    </location>
</feature>
<evidence type="ECO:0000313" key="3">
    <source>
        <dbReference type="Proteomes" id="UP000235405"/>
    </source>
</evidence>
<reference evidence="3" key="1">
    <citation type="submission" date="2016-07" db="EMBL/GenBank/DDBJ databases">
        <title>Nontailed viruses are major unrecognized killers of bacteria in the ocean.</title>
        <authorList>
            <person name="Kauffman K."/>
            <person name="Hussain F."/>
            <person name="Yang J."/>
            <person name="Arevalo P."/>
            <person name="Brown J."/>
            <person name="Cutler M."/>
            <person name="Kelly L."/>
            <person name="Polz M.F."/>
        </authorList>
    </citation>
    <scope>NUCLEOTIDE SEQUENCE [LARGE SCALE GENOMIC DNA]</scope>
    <source>
        <strain evidence="3">10N.286.54.F3</strain>
    </source>
</reference>
<dbReference type="InterPro" id="IPR053172">
    <property type="entry name" value="Tn903_transposase"/>
</dbReference>
<dbReference type="AlphaFoldDB" id="A0A2N7CH16"/>
<organism evidence="2 3">
    <name type="scientific">Vibrio splendidus</name>
    <dbReference type="NCBI Taxonomy" id="29497"/>
    <lineage>
        <taxon>Bacteria</taxon>
        <taxon>Pseudomonadati</taxon>
        <taxon>Pseudomonadota</taxon>
        <taxon>Gammaproteobacteria</taxon>
        <taxon>Vibrionales</taxon>
        <taxon>Vibrionaceae</taxon>
        <taxon>Vibrio</taxon>
    </lineage>
</organism>
<accession>A0A2N7CH16</accession>
<dbReference type="EMBL" id="MCSW01000150">
    <property type="protein sequence ID" value="PMF23349.1"/>
    <property type="molecule type" value="Genomic_DNA"/>
</dbReference>
<dbReference type="Pfam" id="PF13737">
    <property type="entry name" value="DDE_Tnp_1_5"/>
    <property type="match status" value="1"/>
</dbReference>
<protein>
    <submittedName>
        <fullName evidence="2">Transposase</fullName>
    </submittedName>
</protein>
<dbReference type="PANTHER" id="PTHR34631">
    <property type="match status" value="1"/>
</dbReference>
<dbReference type="InterPro" id="IPR025668">
    <property type="entry name" value="Tnp_DDE_dom"/>
</dbReference>
<evidence type="ECO:0000259" key="1">
    <source>
        <dbReference type="Pfam" id="PF13737"/>
    </source>
</evidence>
<comment type="caution">
    <text evidence="2">The sequence shown here is derived from an EMBL/GenBank/DDBJ whole genome shotgun (WGS) entry which is preliminary data.</text>
</comment>
<proteinExistence type="predicted"/>
<name>A0A2N7CH16_VIBSP</name>
<gene>
    <name evidence="2" type="ORF">BCV19_04360</name>
</gene>
<dbReference type="Proteomes" id="UP000235405">
    <property type="component" value="Unassembled WGS sequence"/>
</dbReference>
<dbReference type="RefSeq" id="WP_102482176.1">
    <property type="nucleotide sequence ID" value="NZ_MCSW01000150.1"/>
</dbReference>
<dbReference type="NCBIfam" id="NF033579">
    <property type="entry name" value="transpos_IS5_2"/>
    <property type="match status" value="1"/>
</dbReference>